<proteinExistence type="predicted"/>
<dbReference type="OrthoDB" id="118256at2759"/>
<name>A0A6A6WEN4_9PEZI</name>
<dbReference type="AlphaFoldDB" id="A0A6A6WEN4"/>
<evidence type="ECO:0000256" key="1">
    <source>
        <dbReference type="SAM" id="MobiDB-lite"/>
    </source>
</evidence>
<feature type="region of interest" description="Disordered" evidence="1">
    <location>
        <begin position="62"/>
        <end position="92"/>
    </location>
</feature>
<evidence type="ECO:0000256" key="2">
    <source>
        <dbReference type="SAM" id="SignalP"/>
    </source>
</evidence>
<keyword evidence="2" id="KW-0732">Signal</keyword>
<dbReference type="GO" id="GO:0019863">
    <property type="term" value="F:IgE binding"/>
    <property type="evidence" value="ECO:0007669"/>
    <property type="project" value="InterPro"/>
</dbReference>
<dbReference type="Pfam" id="PF25312">
    <property type="entry name" value="Allergen_Asp_f_4"/>
    <property type="match status" value="1"/>
</dbReference>
<dbReference type="EMBL" id="ML996568">
    <property type="protein sequence ID" value="KAF2760346.1"/>
    <property type="molecule type" value="Genomic_DNA"/>
</dbReference>
<protein>
    <recommendedName>
        <fullName evidence="5">Allergen Asp f 4</fullName>
    </recommendedName>
</protein>
<dbReference type="GO" id="GO:0005576">
    <property type="term" value="C:extracellular region"/>
    <property type="evidence" value="ECO:0007669"/>
    <property type="project" value="InterPro"/>
</dbReference>
<evidence type="ECO:0008006" key="5">
    <source>
        <dbReference type="Google" id="ProtNLM"/>
    </source>
</evidence>
<feature type="signal peptide" evidence="2">
    <location>
        <begin position="1"/>
        <end position="21"/>
    </location>
</feature>
<evidence type="ECO:0000313" key="4">
    <source>
        <dbReference type="Proteomes" id="UP000799437"/>
    </source>
</evidence>
<organism evidence="3 4">
    <name type="scientific">Pseudovirgaria hyperparasitica</name>
    <dbReference type="NCBI Taxonomy" id="470096"/>
    <lineage>
        <taxon>Eukaryota</taxon>
        <taxon>Fungi</taxon>
        <taxon>Dikarya</taxon>
        <taxon>Ascomycota</taxon>
        <taxon>Pezizomycotina</taxon>
        <taxon>Dothideomycetes</taxon>
        <taxon>Dothideomycetes incertae sedis</taxon>
        <taxon>Acrospermales</taxon>
        <taxon>Acrospermaceae</taxon>
        <taxon>Pseudovirgaria</taxon>
    </lineage>
</organism>
<dbReference type="RefSeq" id="XP_033602797.1">
    <property type="nucleotide sequence ID" value="XM_033746665.1"/>
</dbReference>
<gene>
    <name evidence="3" type="ORF">EJ05DRAFT_498304</name>
</gene>
<accession>A0A6A6WEN4</accession>
<feature type="compositionally biased region" description="Low complexity" evidence="1">
    <location>
        <begin position="70"/>
        <end position="80"/>
    </location>
</feature>
<reference evidence="3" key="1">
    <citation type="journal article" date="2020" name="Stud. Mycol.">
        <title>101 Dothideomycetes genomes: a test case for predicting lifestyles and emergence of pathogens.</title>
        <authorList>
            <person name="Haridas S."/>
            <person name="Albert R."/>
            <person name="Binder M."/>
            <person name="Bloem J."/>
            <person name="Labutti K."/>
            <person name="Salamov A."/>
            <person name="Andreopoulos B."/>
            <person name="Baker S."/>
            <person name="Barry K."/>
            <person name="Bills G."/>
            <person name="Bluhm B."/>
            <person name="Cannon C."/>
            <person name="Castanera R."/>
            <person name="Culley D."/>
            <person name="Daum C."/>
            <person name="Ezra D."/>
            <person name="Gonzalez J."/>
            <person name="Henrissat B."/>
            <person name="Kuo A."/>
            <person name="Liang C."/>
            <person name="Lipzen A."/>
            <person name="Lutzoni F."/>
            <person name="Magnuson J."/>
            <person name="Mondo S."/>
            <person name="Nolan M."/>
            <person name="Ohm R."/>
            <person name="Pangilinan J."/>
            <person name="Park H.-J."/>
            <person name="Ramirez L."/>
            <person name="Alfaro M."/>
            <person name="Sun H."/>
            <person name="Tritt A."/>
            <person name="Yoshinaga Y."/>
            <person name="Zwiers L.-H."/>
            <person name="Turgeon B."/>
            <person name="Goodwin S."/>
            <person name="Spatafora J."/>
            <person name="Crous P."/>
            <person name="Grigoriev I."/>
        </authorList>
    </citation>
    <scope>NUCLEOTIDE SEQUENCE</scope>
    <source>
        <strain evidence="3">CBS 121739</strain>
    </source>
</reference>
<dbReference type="PANTHER" id="PTHR42039">
    <property type="entry name" value="PUTATIVE (AFU_ORTHOLOGUE AFUA_3G02940)-RELATED"/>
    <property type="match status" value="1"/>
</dbReference>
<dbReference type="InterPro" id="IPR038903">
    <property type="entry name" value="Allergen_Asp_f_4"/>
</dbReference>
<dbReference type="Proteomes" id="UP000799437">
    <property type="component" value="Unassembled WGS sequence"/>
</dbReference>
<sequence length="313" mass="33098">MTYSSTATAILAALSVSGVFAKPTAHRHFHRHADKDSYGLDADGWKHLLDWTKIDYSGKGGAPHTDDSYAPAPSSSSPPAGEDKGYNNDDHAVSTNSFDLGDVIDGLVGLSNKLTSFGKPTSSSGAMGDFYMGNVGNPYGSNVIKVDSEDGYDYTVNYKNTSPSPMTICIWNKAGSDGQPLSGGASVSKECTLTFTLASQANQVVAFQSDSQVGFAQATKDKTFSGHFATSFGECNMTPNGPACNLSAILNPKGNTYKMKITNKENDCVSSNEENCWVTEKQTLPGLDGKDRNGSCYIPGAAGHFTVEMGGQQ</sequence>
<feature type="chain" id="PRO_5025543292" description="Allergen Asp f 4" evidence="2">
    <location>
        <begin position="22"/>
        <end position="313"/>
    </location>
</feature>
<dbReference type="GeneID" id="54487719"/>
<dbReference type="PANTHER" id="PTHR42039:SF1">
    <property type="entry name" value="PUTATIVE (AFU_ORTHOLOGUE AFUA_3G02940)-RELATED"/>
    <property type="match status" value="1"/>
</dbReference>
<feature type="compositionally biased region" description="Basic and acidic residues" evidence="1">
    <location>
        <begin position="81"/>
        <end position="92"/>
    </location>
</feature>
<evidence type="ECO:0000313" key="3">
    <source>
        <dbReference type="EMBL" id="KAF2760346.1"/>
    </source>
</evidence>
<keyword evidence="4" id="KW-1185">Reference proteome</keyword>